<dbReference type="PANTHER" id="PTHR43591:SF105">
    <property type="entry name" value="METHYLTRANSFERASE DOMAIN-CONTAINING PROTEIN-RELATED"/>
    <property type="match status" value="1"/>
</dbReference>
<evidence type="ECO:0000313" key="1">
    <source>
        <dbReference type="EMBL" id="KAL1877796.1"/>
    </source>
</evidence>
<dbReference type="Proteomes" id="UP001583193">
    <property type="component" value="Unassembled WGS sequence"/>
</dbReference>
<sequence length="303" mass="34277">MADQAFSTGTVTSLFHSTPLSTDLAQDERIRLDLQHQIWLLTLHGNLHPTQLLEREGARRASSNILDVGCGTGAWGLSMARTHPAAHIVMTDITPPTLDPASMPGNVSLVESNADHGPWPFPHGAFDLIHVRMLTSGIHDWPSFLARCHAHLAPLGYLELLDVCHPFRSFNACYDNPEASAFIRFGYTAERSWKAAGLDYRATTKHVERLQALGFRKVTEKEERWPLGPWGETERERKMGELTLRNFLNFIRMAGLAILTQGNPHNGEDDSSHTRWAEEKQLIKATLEDLEQNWRTRQYYLCM</sequence>
<dbReference type="EMBL" id="JAVDPF010000013">
    <property type="protein sequence ID" value="KAL1877796.1"/>
    <property type="molecule type" value="Genomic_DNA"/>
</dbReference>
<accession>A0ABR3XPZ4</accession>
<organism evidence="1 2">
    <name type="scientific">Paecilomyces lecythidis</name>
    <dbReference type="NCBI Taxonomy" id="3004212"/>
    <lineage>
        <taxon>Eukaryota</taxon>
        <taxon>Fungi</taxon>
        <taxon>Dikarya</taxon>
        <taxon>Ascomycota</taxon>
        <taxon>Pezizomycotina</taxon>
        <taxon>Eurotiomycetes</taxon>
        <taxon>Eurotiomycetidae</taxon>
        <taxon>Eurotiales</taxon>
        <taxon>Thermoascaceae</taxon>
        <taxon>Paecilomyces</taxon>
    </lineage>
</organism>
<evidence type="ECO:0008006" key="3">
    <source>
        <dbReference type="Google" id="ProtNLM"/>
    </source>
</evidence>
<dbReference type="Pfam" id="PF13489">
    <property type="entry name" value="Methyltransf_23"/>
    <property type="match status" value="1"/>
</dbReference>
<evidence type="ECO:0000313" key="2">
    <source>
        <dbReference type="Proteomes" id="UP001583193"/>
    </source>
</evidence>
<dbReference type="SUPFAM" id="SSF53335">
    <property type="entry name" value="S-adenosyl-L-methionine-dependent methyltransferases"/>
    <property type="match status" value="1"/>
</dbReference>
<proteinExistence type="predicted"/>
<reference evidence="1 2" key="1">
    <citation type="journal article" date="2024" name="IMA Fungus">
        <title>IMA Genome - F19 : A genome assembly and annotation guide to empower mycologists, including annotated draft genome sequences of Ceratocystis pirilliformis, Diaporthe australafricana, Fusarium ophioides, Paecilomyces lecythidis, and Sporothrix stenoceras.</title>
        <authorList>
            <person name="Aylward J."/>
            <person name="Wilson A.M."/>
            <person name="Visagie C.M."/>
            <person name="Spraker J."/>
            <person name="Barnes I."/>
            <person name="Buitendag C."/>
            <person name="Ceriani C."/>
            <person name="Del Mar Angel L."/>
            <person name="du Plessis D."/>
            <person name="Fuchs T."/>
            <person name="Gasser K."/>
            <person name="Kramer D."/>
            <person name="Li W."/>
            <person name="Munsamy K."/>
            <person name="Piso A."/>
            <person name="Price J.L."/>
            <person name="Sonnekus B."/>
            <person name="Thomas C."/>
            <person name="van der Nest A."/>
            <person name="van Dijk A."/>
            <person name="van Heerden A."/>
            <person name="van Vuuren N."/>
            <person name="Yilmaz N."/>
            <person name="Duong T.A."/>
            <person name="van der Merwe N.A."/>
            <person name="Wingfield M.J."/>
            <person name="Wingfield B.D."/>
        </authorList>
    </citation>
    <scope>NUCLEOTIDE SEQUENCE [LARGE SCALE GENOMIC DNA]</scope>
    <source>
        <strain evidence="1 2">CMW 18167</strain>
    </source>
</reference>
<dbReference type="Gene3D" id="3.40.50.150">
    <property type="entry name" value="Vaccinia Virus protein VP39"/>
    <property type="match status" value="1"/>
</dbReference>
<name>A0ABR3XPZ4_9EURO</name>
<dbReference type="PANTHER" id="PTHR43591">
    <property type="entry name" value="METHYLTRANSFERASE"/>
    <property type="match status" value="1"/>
</dbReference>
<comment type="caution">
    <text evidence="1">The sequence shown here is derived from an EMBL/GenBank/DDBJ whole genome shotgun (WGS) entry which is preliminary data.</text>
</comment>
<dbReference type="CDD" id="cd02440">
    <property type="entry name" value="AdoMet_MTases"/>
    <property type="match status" value="1"/>
</dbReference>
<gene>
    <name evidence="1" type="ORF">Plec18167_004765</name>
</gene>
<protein>
    <recommendedName>
        <fullName evidence="3">S-adenosyl-L-methionine-dependent methyltransferase</fullName>
    </recommendedName>
</protein>
<keyword evidence="2" id="KW-1185">Reference proteome</keyword>
<dbReference type="InterPro" id="IPR029063">
    <property type="entry name" value="SAM-dependent_MTases_sf"/>
</dbReference>